<evidence type="ECO:0000256" key="2">
    <source>
        <dbReference type="ARBA" id="ARBA00022475"/>
    </source>
</evidence>
<dbReference type="InterPro" id="IPR019264">
    <property type="entry name" value="DUF2179"/>
</dbReference>
<proteinExistence type="predicted"/>
<feature type="domain" description="DUF2179" evidence="7">
    <location>
        <begin position="240"/>
        <end position="294"/>
    </location>
</feature>
<dbReference type="PANTHER" id="PTHR33545:SF5">
    <property type="entry name" value="UPF0750 MEMBRANE PROTEIN YITT"/>
    <property type="match status" value="1"/>
</dbReference>
<dbReference type="EMBL" id="MFNF01000066">
    <property type="protein sequence ID" value="OGG98876.1"/>
    <property type="molecule type" value="Genomic_DNA"/>
</dbReference>
<evidence type="ECO:0000256" key="5">
    <source>
        <dbReference type="ARBA" id="ARBA00023136"/>
    </source>
</evidence>
<evidence type="ECO:0000256" key="6">
    <source>
        <dbReference type="SAM" id="Phobius"/>
    </source>
</evidence>
<evidence type="ECO:0000256" key="1">
    <source>
        <dbReference type="ARBA" id="ARBA00004651"/>
    </source>
</evidence>
<sequence length="323" mass="35651">METPKVLNFFSEGQWAELLLDLRRWSFWRTLLSMVVGITIFALAINGLVIQNHLFAGGLTGVALVFYYLTGKLSLGVIYFLLNIPLLVLSYRKLTLKYVVFSVLGMVMASLALHLTAGFSVPLDDPLMGAVIAGLVVGTGNGIYFRFGGSAGGLDILATYLRKRLSIPLGTTFNLFNLAVLVCSYFLRDIHSTFYSGIFIFCSAWMVDKVQSGFSQRNAVMIISDEPQKIAQAVIERLDRGVTFLHGTGAYRNHPTEIIYTVINSTETGRLKDLVYELDPHAFVTVLNTLAVIGKRFLTWEDAGYRKPAEEAGPDGPSSNNAR</sequence>
<keyword evidence="3 6" id="KW-0812">Transmembrane</keyword>
<feature type="transmembrane region" description="Helical" evidence="6">
    <location>
        <begin position="165"/>
        <end position="187"/>
    </location>
</feature>
<evidence type="ECO:0000259" key="7">
    <source>
        <dbReference type="Pfam" id="PF10035"/>
    </source>
</evidence>
<evidence type="ECO:0000313" key="8">
    <source>
        <dbReference type="EMBL" id="OGG98876.1"/>
    </source>
</evidence>
<comment type="subcellular location">
    <subcellularLocation>
        <location evidence="1">Cell membrane</location>
        <topology evidence="1">Multi-pass membrane protein</topology>
    </subcellularLocation>
</comment>
<dbReference type="InterPro" id="IPR051461">
    <property type="entry name" value="UPF0750_membrane"/>
</dbReference>
<dbReference type="Proteomes" id="UP000177583">
    <property type="component" value="Unassembled WGS sequence"/>
</dbReference>
<feature type="transmembrane region" description="Helical" evidence="6">
    <location>
        <begin position="127"/>
        <end position="145"/>
    </location>
</feature>
<dbReference type="Pfam" id="PF02588">
    <property type="entry name" value="YitT_membrane"/>
    <property type="match status" value="1"/>
</dbReference>
<dbReference type="Pfam" id="PF10035">
    <property type="entry name" value="DUF2179"/>
    <property type="match status" value="1"/>
</dbReference>
<reference evidence="8 9" key="1">
    <citation type="journal article" date="2016" name="Nat. Commun.">
        <title>Thousands of microbial genomes shed light on interconnected biogeochemical processes in an aquifer system.</title>
        <authorList>
            <person name="Anantharaman K."/>
            <person name="Brown C.T."/>
            <person name="Hug L.A."/>
            <person name="Sharon I."/>
            <person name="Castelle C.J."/>
            <person name="Probst A.J."/>
            <person name="Thomas B.C."/>
            <person name="Singh A."/>
            <person name="Wilkins M.J."/>
            <person name="Karaoz U."/>
            <person name="Brodie E.L."/>
            <person name="Williams K.H."/>
            <person name="Hubbard S.S."/>
            <person name="Banfield J.F."/>
        </authorList>
    </citation>
    <scope>NUCLEOTIDE SEQUENCE [LARGE SCALE GENOMIC DNA]</scope>
</reference>
<dbReference type="PIRSF" id="PIRSF006483">
    <property type="entry name" value="Membrane_protein_YitT"/>
    <property type="match status" value="1"/>
</dbReference>
<gene>
    <name evidence="8" type="ORF">A2557_13305</name>
</gene>
<evidence type="ECO:0000256" key="3">
    <source>
        <dbReference type="ARBA" id="ARBA00022692"/>
    </source>
</evidence>
<evidence type="ECO:0000256" key="4">
    <source>
        <dbReference type="ARBA" id="ARBA00022989"/>
    </source>
</evidence>
<dbReference type="InterPro" id="IPR015867">
    <property type="entry name" value="N-reg_PII/ATP_PRibTrfase_C"/>
</dbReference>
<evidence type="ECO:0000313" key="9">
    <source>
        <dbReference type="Proteomes" id="UP000177583"/>
    </source>
</evidence>
<feature type="transmembrane region" description="Helical" evidence="6">
    <location>
        <begin position="98"/>
        <end position="121"/>
    </location>
</feature>
<dbReference type="Gene3D" id="3.30.70.120">
    <property type="match status" value="1"/>
</dbReference>
<accession>A0A1F6GL82</accession>
<keyword evidence="2" id="KW-1003">Cell membrane</keyword>
<dbReference type="CDD" id="cd16380">
    <property type="entry name" value="YitT_C"/>
    <property type="match status" value="1"/>
</dbReference>
<name>A0A1F6GL82_9PROT</name>
<organism evidence="8 9">
    <name type="scientific">Candidatus Lambdaproteobacteria bacterium RIFOXYD2_FULL_56_26</name>
    <dbReference type="NCBI Taxonomy" id="1817773"/>
    <lineage>
        <taxon>Bacteria</taxon>
        <taxon>Pseudomonadati</taxon>
        <taxon>Pseudomonadota</taxon>
        <taxon>Candidatus Lambdaproteobacteria</taxon>
    </lineage>
</organism>
<feature type="transmembrane region" description="Helical" evidence="6">
    <location>
        <begin position="75"/>
        <end position="91"/>
    </location>
</feature>
<dbReference type="AlphaFoldDB" id="A0A1F6GL82"/>
<comment type="caution">
    <text evidence="8">The sequence shown here is derived from an EMBL/GenBank/DDBJ whole genome shotgun (WGS) entry which is preliminary data.</text>
</comment>
<dbReference type="PANTHER" id="PTHR33545">
    <property type="entry name" value="UPF0750 MEMBRANE PROTEIN YITT-RELATED"/>
    <property type="match status" value="1"/>
</dbReference>
<keyword evidence="4 6" id="KW-1133">Transmembrane helix</keyword>
<protein>
    <recommendedName>
        <fullName evidence="7">DUF2179 domain-containing protein</fullName>
    </recommendedName>
</protein>
<keyword evidence="5 6" id="KW-0472">Membrane</keyword>
<dbReference type="InterPro" id="IPR003740">
    <property type="entry name" value="YitT"/>
</dbReference>
<dbReference type="GO" id="GO:0005886">
    <property type="term" value="C:plasma membrane"/>
    <property type="evidence" value="ECO:0007669"/>
    <property type="project" value="UniProtKB-SubCell"/>
</dbReference>
<feature type="transmembrane region" description="Helical" evidence="6">
    <location>
        <begin position="27"/>
        <end position="45"/>
    </location>
</feature>